<feature type="non-terminal residue" evidence="1">
    <location>
        <position position="1"/>
    </location>
</feature>
<keyword evidence="2" id="KW-1185">Reference proteome</keyword>
<feature type="non-terminal residue" evidence="1">
    <location>
        <position position="91"/>
    </location>
</feature>
<comment type="caution">
    <text evidence="1">The sequence shown here is derived from an EMBL/GenBank/DDBJ whole genome shotgun (WGS) entry which is preliminary data.</text>
</comment>
<reference evidence="1 2" key="1">
    <citation type="submission" date="2019-09" db="EMBL/GenBank/DDBJ databases">
        <title>Bird 10,000 Genomes (B10K) Project - Family phase.</title>
        <authorList>
            <person name="Zhang G."/>
        </authorList>
    </citation>
    <scope>NUCLEOTIDE SEQUENCE [LARGE SCALE GENOMIC DNA]</scope>
    <source>
        <strain evidence="1">B10K-DU-030-41</strain>
        <tissue evidence="1">Muscle</tissue>
    </source>
</reference>
<organism evidence="1 2">
    <name type="scientific">Sapayoa aenigma</name>
    <name type="common">broad-billed sapayoa</name>
    <dbReference type="NCBI Taxonomy" id="239371"/>
    <lineage>
        <taxon>Eukaryota</taxon>
        <taxon>Metazoa</taxon>
        <taxon>Chordata</taxon>
        <taxon>Craniata</taxon>
        <taxon>Vertebrata</taxon>
        <taxon>Euteleostomi</taxon>
        <taxon>Archelosauria</taxon>
        <taxon>Archosauria</taxon>
        <taxon>Dinosauria</taxon>
        <taxon>Saurischia</taxon>
        <taxon>Theropoda</taxon>
        <taxon>Coelurosauria</taxon>
        <taxon>Aves</taxon>
        <taxon>Neognathae</taxon>
        <taxon>Neoaves</taxon>
        <taxon>Telluraves</taxon>
        <taxon>Australaves</taxon>
        <taxon>Passeriformes</taxon>
        <taxon>Tyrannidae</taxon>
        <taxon>Sapayoa</taxon>
    </lineage>
</organism>
<dbReference type="EMBL" id="VZSY01001858">
    <property type="protein sequence ID" value="NXA14924.1"/>
    <property type="molecule type" value="Genomic_DNA"/>
</dbReference>
<evidence type="ECO:0000313" key="2">
    <source>
        <dbReference type="Proteomes" id="UP000589485"/>
    </source>
</evidence>
<protein>
    <submittedName>
        <fullName evidence="1">KTU protein</fullName>
    </submittedName>
</protein>
<sequence length="91" mass="9694">LVSPESSVSVSAHNAVVALAKAPGSTGLWEKFSFGLDPSTLQERLFVSEENVDGFLGTALCPSSCSQSALESQPLIEVLDVCEDRIQIRVE</sequence>
<proteinExistence type="predicted"/>
<dbReference type="AlphaFoldDB" id="A0A7K7TFS4"/>
<gene>
    <name evidence="1" type="primary">Dnaaf2</name>
    <name evidence="1" type="ORF">SAPAEN_R11360</name>
</gene>
<dbReference type="Proteomes" id="UP000589485">
    <property type="component" value="Unassembled WGS sequence"/>
</dbReference>
<evidence type="ECO:0000313" key="1">
    <source>
        <dbReference type="EMBL" id="NXA14924.1"/>
    </source>
</evidence>
<accession>A0A7K7TFS4</accession>
<name>A0A7K7TFS4_9TYRA</name>
<dbReference type="OrthoDB" id="546764at2759"/>